<dbReference type="PANTHER" id="PTHR16517">
    <property type="entry name" value="TUBBY-RELATED"/>
    <property type="match status" value="1"/>
</dbReference>
<dbReference type="Proteomes" id="UP000692954">
    <property type="component" value="Unassembled WGS sequence"/>
</dbReference>
<dbReference type="EMBL" id="CAJJDN010000104">
    <property type="protein sequence ID" value="CAD8113863.1"/>
    <property type="molecule type" value="Genomic_DNA"/>
</dbReference>
<reference evidence="2" key="1">
    <citation type="submission" date="2021-01" db="EMBL/GenBank/DDBJ databases">
        <authorList>
            <consortium name="Genoscope - CEA"/>
            <person name="William W."/>
        </authorList>
    </citation>
    <scope>NUCLEOTIDE SEQUENCE</scope>
</reference>
<organism evidence="2 3">
    <name type="scientific">Paramecium sonneborni</name>
    <dbReference type="NCBI Taxonomy" id="65129"/>
    <lineage>
        <taxon>Eukaryota</taxon>
        <taxon>Sar</taxon>
        <taxon>Alveolata</taxon>
        <taxon>Ciliophora</taxon>
        <taxon>Intramacronucleata</taxon>
        <taxon>Oligohymenophorea</taxon>
        <taxon>Peniculida</taxon>
        <taxon>Parameciidae</taxon>
        <taxon>Paramecium</taxon>
    </lineage>
</organism>
<proteinExistence type="predicted"/>
<dbReference type="AlphaFoldDB" id="A0A8S1QEG7"/>
<keyword evidence="3" id="KW-1185">Reference proteome</keyword>
<evidence type="ECO:0000313" key="2">
    <source>
        <dbReference type="EMBL" id="CAD8113863.1"/>
    </source>
</evidence>
<comment type="caution">
    <text evidence="2">The sequence shown here is derived from an EMBL/GenBank/DDBJ whole genome shotgun (WGS) entry which is preliminary data.</text>
</comment>
<dbReference type="OrthoDB" id="8775810at2759"/>
<dbReference type="InterPro" id="IPR000007">
    <property type="entry name" value="Tubby_C"/>
</dbReference>
<feature type="domain" description="Tubby C-terminal" evidence="1">
    <location>
        <begin position="400"/>
        <end position="479"/>
    </location>
</feature>
<gene>
    <name evidence="2" type="ORF">PSON_ATCC_30995.1.T1040128</name>
</gene>
<evidence type="ECO:0000313" key="3">
    <source>
        <dbReference type="Proteomes" id="UP000692954"/>
    </source>
</evidence>
<accession>A0A8S1QEG7</accession>
<feature type="domain" description="Tubby C-terminal" evidence="1">
    <location>
        <begin position="267"/>
        <end position="397"/>
    </location>
</feature>
<sequence>MFNNILPKHKQNKEQESNMGFFGQDCKIQQSKQMKKLKIDVKCMLNQELLVMKPNKIDQQIPDVKIEYCIYVDRKYLKEIQALQEIYNQEEDVVQLIAVCSLGIKIPNDQDFHFFFECFDLLNQNQANFRQFINNKPQKQLQRLLICSIIMKVQKMTDLIISLYLDLNLYVLMQLTLITIQYESTEYSQYFYSLLIQYFQFQAGIYQKQITDPNLQKIIMNVAQVQLQLLKEDILLIIWGQKQMQIGTLFFKSMYKKIENRKKPFLQPLQKYQFYKTSRKRTTTSANTDYPHYYQLLDEAQGKQYLLAYQESPHSEILIFEKDQLQYIKYSEEYVGVIERNFWGTQFHIYDFGYPKEVSGKIPKYFGQERRELVVIQYQTNIMATQPRKFTASMLNLINNQILQLAQMDPIYNEEKECYQLNFFGRAKRASARNFEIIDPQDNNIIYLLHGKWEKNLFNVDYRYPMSMLQAFSFSLSSISKKFLVQ</sequence>
<dbReference type="PANTHER" id="PTHR16517:SF7">
    <property type="entry name" value="PROTEIN KING TUBBY"/>
    <property type="match status" value="1"/>
</dbReference>
<name>A0A8S1QEG7_9CILI</name>
<dbReference type="Pfam" id="PF01167">
    <property type="entry name" value="Tub"/>
    <property type="match status" value="2"/>
</dbReference>
<evidence type="ECO:0000259" key="1">
    <source>
        <dbReference type="Pfam" id="PF01167"/>
    </source>
</evidence>
<protein>
    <recommendedName>
        <fullName evidence="1">Tubby C-terminal domain-containing protein</fullName>
    </recommendedName>
</protein>